<reference evidence="1 2" key="1">
    <citation type="submission" date="2018-10" db="EMBL/GenBank/DDBJ databases">
        <title>Transmission dynamics of multidrug resistant bacteria on intensive care unit surfaces.</title>
        <authorList>
            <person name="D'Souza A.W."/>
            <person name="Potter R.F."/>
            <person name="Wallace M."/>
            <person name="Shupe A."/>
            <person name="Patel S."/>
            <person name="Sun S."/>
            <person name="Gul D."/>
            <person name="Kwon J.H."/>
            <person name="Andleeb S."/>
            <person name="Burnham C.-A.D."/>
            <person name="Dantas G."/>
        </authorList>
    </citation>
    <scope>NUCLEOTIDE SEQUENCE [LARGE SCALE GENOMIC DNA]</scope>
    <source>
        <strain evidence="1 2">PX_177</strain>
    </source>
</reference>
<gene>
    <name evidence="1" type="ORF">EGJ28_16595</name>
</gene>
<sequence length="144" mass="15442">MDQMRTTQAAKYLGVHRSTLNRLSTGVLPPDGYSGSNRPYWLKATLDRHRLGMLKVGAHAYVSCELLPELSVGLSPRQLVLGHSTVPIPTDGASRAACFSSVMTYLASQAPMGMLLPAAFVAHPMHQATVDICRSVGATVILIP</sequence>
<dbReference type="GO" id="GO:0003677">
    <property type="term" value="F:DNA binding"/>
    <property type="evidence" value="ECO:0007669"/>
    <property type="project" value="UniProtKB-KW"/>
</dbReference>
<organism evidence="1 2">
    <name type="scientific">Stutzerimonas xanthomarina</name>
    <dbReference type="NCBI Taxonomy" id="271420"/>
    <lineage>
        <taxon>Bacteria</taxon>
        <taxon>Pseudomonadati</taxon>
        <taxon>Pseudomonadota</taxon>
        <taxon>Gammaproteobacteria</taxon>
        <taxon>Pseudomonadales</taxon>
        <taxon>Pseudomonadaceae</taxon>
        <taxon>Stutzerimonas</taxon>
    </lineage>
</organism>
<name>A0A3R8W7C0_9GAMM</name>
<evidence type="ECO:0000313" key="2">
    <source>
        <dbReference type="Proteomes" id="UP000276506"/>
    </source>
</evidence>
<keyword evidence="1" id="KW-0238">DNA-binding</keyword>
<proteinExistence type="predicted"/>
<dbReference type="Proteomes" id="UP000276506">
    <property type="component" value="Unassembled WGS sequence"/>
</dbReference>
<evidence type="ECO:0000313" key="1">
    <source>
        <dbReference type="EMBL" id="RRV08882.1"/>
    </source>
</evidence>
<dbReference type="AlphaFoldDB" id="A0A3R8W7C0"/>
<protein>
    <submittedName>
        <fullName evidence="1">DNA-binding protein</fullName>
    </submittedName>
</protein>
<comment type="caution">
    <text evidence="1">The sequence shown here is derived from an EMBL/GenBank/DDBJ whole genome shotgun (WGS) entry which is preliminary data.</text>
</comment>
<accession>A0A3R8W7C0</accession>
<dbReference type="RefSeq" id="WP_052813546.1">
    <property type="nucleotide sequence ID" value="NZ_RHQL01000010.1"/>
</dbReference>
<dbReference type="EMBL" id="RHQL01000010">
    <property type="protein sequence ID" value="RRV08882.1"/>
    <property type="molecule type" value="Genomic_DNA"/>
</dbReference>